<proteinExistence type="predicted"/>
<reference evidence="2 3" key="1">
    <citation type="journal article" date="2018" name="Science">
        <title>The opium poppy genome and morphinan production.</title>
        <authorList>
            <person name="Guo L."/>
            <person name="Winzer T."/>
            <person name="Yang X."/>
            <person name="Li Y."/>
            <person name="Ning Z."/>
            <person name="He Z."/>
            <person name="Teodor R."/>
            <person name="Lu Y."/>
            <person name="Bowser T.A."/>
            <person name="Graham I.A."/>
            <person name="Ye K."/>
        </authorList>
    </citation>
    <scope>NUCLEOTIDE SEQUENCE [LARGE SCALE GENOMIC DNA]</scope>
    <source>
        <strain evidence="3">cv. HN1</strain>
        <tissue evidence="2">Leaves</tissue>
    </source>
</reference>
<dbReference type="EMBL" id="CM010718">
    <property type="protein sequence ID" value="RZC57383.1"/>
    <property type="molecule type" value="Genomic_DNA"/>
</dbReference>
<name>A0A4Y7J8B4_PAPSO</name>
<feature type="transmembrane region" description="Helical" evidence="1">
    <location>
        <begin position="116"/>
        <end position="135"/>
    </location>
</feature>
<evidence type="ECO:0000313" key="2">
    <source>
        <dbReference type="EMBL" id="RZC57383.1"/>
    </source>
</evidence>
<evidence type="ECO:0000256" key="1">
    <source>
        <dbReference type="SAM" id="Phobius"/>
    </source>
</evidence>
<dbReference type="Gramene" id="RZC57383">
    <property type="protein sequence ID" value="RZC57383"/>
    <property type="gene ID" value="C5167_004684"/>
</dbReference>
<dbReference type="Proteomes" id="UP000316621">
    <property type="component" value="Chromosome 4"/>
</dbReference>
<keyword evidence="3" id="KW-1185">Reference proteome</keyword>
<keyword evidence="1" id="KW-1133">Transmembrane helix</keyword>
<sequence>MPARAKTGKPVPSRVPAGSDRQPVMGYFSLFLRVVSFDACGGIAINTDLLKERMNLTWDSYGMVGDECDGCCLASKHKSKRSLEEPTYFGISCSGRYREHSISHSGITYTPKKRYLISYCLVIVVILDLWIGPLIGGL</sequence>
<keyword evidence="1" id="KW-0472">Membrane</keyword>
<protein>
    <submittedName>
        <fullName evidence="2">Uncharacterized protein</fullName>
    </submittedName>
</protein>
<gene>
    <name evidence="2" type="ORF">C5167_004684</name>
</gene>
<evidence type="ECO:0000313" key="3">
    <source>
        <dbReference type="Proteomes" id="UP000316621"/>
    </source>
</evidence>
<organism evidence="2 3">
    <name type="scientific">Papaver somniferum</name>
    <name type="common">Opium poppy</name>
    <dbReference type="NCBI Taxonomy" id="3469"/>
    <lineage>
        <taxon>Eukaryota</taxon>
        <taxon>Viridiplantae</taxon>
        <taxon>Streptophyta</taxon>
        <taxon>Embryophyta</taxon>
        <taxon>Tracheophyta</taxon>
        <taxon>Spermatophyta</taxon>
        <taxon>Magnoliopsida</taxon>
        <taxon>Ranunculales</taxon>
        <taxon>Papaveraceae</taxon>
        <taxon>Papaveroideae</taxon>
        <taxon>Papaver</taxon>
    </lineage>
</organism>
<dbReference type="AlphaFoldDB" id="A0A4Y7J8B4"/>
<keyword evidence="1" id="KW-0812">Transmembrane</keyword>
<accession>A0A4Y7J8B4</accession>